<keyword evidence="7" id="KW-0663">Pyridoxal phosphate</keyword>
<evidence type="ECO:0000259" key="9">
    <source>
        <dbReference type="Pfam" id="PF00155"/>
    </source>
</evidence>
<evidence type="ECO:0000256" key="5">
    <source>
        <dbReference type="ARBA" id="ARBA00022576"/>
    </source>
</evidence>
<gene>
    <name evidence="10" type="ORF">DI623_04550</name>
</gene>
<evidence type="ECO:0000256" key="2">
    <source>
        <dbReference type="ARBA" id="ARBA00007441"/>
    </source>
</evidence>
<dbReference type="Gene3D" id="3.40.640.10">
    <property type="entry name" value="Type I PLP-dependent aspartate aminotransferase-like (Major domain)"/>
    <property type="match status" value="1"/>
</dbReference>
<dbReference type="EC" id="2.6.1.1" evidence="4"/>
<protein>
    <recommendedName>
        <fullName evidence="4">aspartate transaminase</fullName>
        <ecNumber evidence="4">2.6.1.1</ecNumber>
    </recommendedName>
</protein>
<dbReference type="InterPro" id="IPR015424">
    <property type="entry name" value="PyrdxlP-dep_Trfase"/>
</dbReference>
<dbReference type="Pfam" id="PF00155">
    <property type="entry name" value="Aminotran_1_2"/>
    <property type="match status" value="1"/>
</dbReference>
<evidence type="ECO:0000256" key="8">
    <source>
        <dbReference type="ARBA" id="ARBA00049185"/>
    </source>
</evidence>
<evidence type="ECO:0000256" key="6">
    <source>
        <dbReference type="ARBA" id="ARBA00022679"/>
    </source>
</evidence>
<comment type="similarity">
    <text evidence="2">Belongs to the class-I pyridoxal-phosphate-dependent aminotransferase family.</text>
</comment>
<evidence type="ECO:0000256" key="1">
    <source>
        <dbReference type="ARBA" id="ARBA00001933"/>
    </source>
</evidence>
<organism evidence="10 11">
    <name type="scientific">Sphingomonas sanxanigenens</name>
    <dbReference type="NCBI Taxonomy" id="397260"/>
    <lineage>
        <taxon>Bacteria</taxon>
        <taxon>Pseudomonadati</taxon>
        <taxon>Pseudomonadota</taxon>
        <taxon>Alphaproteobacteria</taxon>
        <taxon>Sphingomonadales</taxon>
        <taxon>Sphingomonadaceae</taxon>
        <taxon>Sphingomonas</taxon>
    </lineage>
</organism>
<dbReference type="InterPro" id="IPR051326">
    <property type="entry name" value="Kynurenine-oxoglutarate_AT"/>
</dbReference>
<dbReference type="FunFam" id="3.40.640.10:FF:000033">
    <property type="entry name" value="Aspartate aminotransferase"/>
    <property type="match status" value="1"/>
</dbReference>
<dbReference type="InterPro" id="IPR004839">
    <property type="entry name" value="Aminotransferase_I/II_large"/>
</dbReference>
<comment type="caution">
    <text evidence="10">The sequence shown here is derived from an EMBL/GenBank/DDBJ whole genome shotgun (WGS) entry which is preliminary data.</text>
</comment>
<comment type="catalytic activity">
    <reaction evidence="8">
        <text>L-aspartate + 2-oxoglutarate = oxaloacetate + L-glutamate</text>
        <dbReference type="Rhea" id="RHEA:21824"/>
        <dbReference type="ChEBI" id="CHEBI:16452"/>
        <dbReference type="ChEBI" id="CHEBI:16810"/>
        <dbReference type="ChEBI" id="CHEBI:29985"/>
        <dbReference type="ChEBI" id="CHEBI:29991"/>
        <dbReference type="EC" id="2.6.1.1"/>
    </reaction>
</comment>
<evidence type="ECO:0000313" key="10">
    <source>
        <dbReference type="EMBL" id="PZO91093.1"/>
    </source>
</evidence>
<dbReference type="Proteomes" id="UP000249066">
    <property type="component" value="Unassembled WGS sequence"/>
</dbReference>
<dbReference type="GO" id="GO:0004069">
    <property type="term" value="F:L-aspartate:2-oxoglutarate aminotransferase activity"/>
    <property type="evidence" value="ECO:0007669"/>
    <property type="project" value="UniProtKB-EC"/>
</dbReference>
<evidence type="ECO:0000256" key="7">
    <source>
        <dbReference type="ARBA" id="ARBA00022898"/>
    </source>
</evidence>
<dbReference type="NCBIfam" id="NF006488">
    <property type="entry name" value="PRK08912.1"/>
    <property type="match status" value="1"/>
</dbReference>
<comment type="cofactor">
    <cofactor evidence="1">
        <name>pyridoxal 5'-phosphate</name>
        <dbReference type="ChEBI" id="CHEBI:597326"/>
    </cofactor>
</comment>
<dbReference type="CDD" id="cd00609">
    <property type="entry name" value="AAT_like"/>
    <property type="match status" value="1"/>
</dbReference>
<feature type="domain" description="Aminotransferase class I/classII large" evidence="9">
    <location>
        <begin position="26"/>
        <end position="375"/>
    </location>
</feature>
<evidence type="ECO:0000256" key="3">
    <source>
        <dbReference type="ARBA" id="ARBA00011738"/>
    </source>
</evidence>
<dbReference type="Gene3D" id="3.90.1150.10">
    <property type="entry name" value="Aspartate Aminotransferase, domain 1"/>
    <property type="match status" value="1"/>
</dbReference>
<dbReference type="PANTHER" id="PTHR43807">
    <property type="entry name" value="FI04487P"/>
    <property type="match status" value="1"/>
</dbReference>
<dbReference type="SUPFAM" id="SSF53383">
    <property type="entry name" value="PLP-dependent transferases"/>
    <property type="match status" value="1"/>
</dbReference>
<reference evidence="10 11" key="1">
    <citation type="submission" date="2017-08" db="EMBL/GenBank/DDBJ databases">
        <title>Infants hospitalized years apart are colonized by the same room-sourced microbial strains.</title>
        <authorList>
            <person name="Brooks B."/>
            <person name="Olm M.R."/>
            <person name="Firek B.A."/>
            <person name="Baker R."/>
            <person name="Thomas B.C."/>
            <person name="Morowitz M.J."/>
            <person name="Banfield J.F."/>
        </authorList>
    </citation>
    <scope>NUCLEOTIDE SEQUENCE [LARGE SCALE GENOMIC DNA]</scope>
    <source>
        <strain evidence="10">S2_018_000_R2_101</strain>
    </source>
</reference>
<name>A0A2W5A9Y6_9SPHN</name>
<dbReference type="InterPro" id="IPR015421">
    <property type="entry name" value="PyrdxlP-dep_Trfase_major"/>
</dbReference>
<proteinExistence type="inferred from homology"/>
<keyword evidence="6 10" id="KW-0808">Transferase</keyword>
<dbReference type="GO" id="GO:0005737">
    <property type="term" value="C:cytoplasm"/>
    <property type="evidence" value="ECO:0007669"/>
    <property type="project" value="TreeGrafter"/>
</dbReference>
<comment type="subunit">
    <text evidence="3">Homodimer.</text>
</comment>
<sequence>MNPLYAEMPTTIFEKMSALSRDLGAINLGQGFPDSNGPPDVVDAAVRALTELSNQYPPMVGLPQLRQAVANHYARHQGIALDWASEVTVTSGATEALAAAILALVTPGDEVVLIEPMYDAYLPLVIRAGGVPRFVRLEPPHWRLTEEALAAAFTPRTRLAILNNPLNPTATMFSNEELGLLATYVVRSDAVLISDEVWEHLVFDGARHLPVMAQPGMRERTVKIGSGGKIFSLTGWKVGWMCAAPELTRVLAKAHQFLTFTTPPNLQAGVAYGLGKDDAYFTGMRADFARSRDRLAAGLEASGWRVLPSAGTYFLSVDLPASGVAADDVTFCERAVREAGIAAIPISAFYHADPVTSVVRLCFAKRDETVDGGIERMAKARALFA</sequence>
<dbReference type="GO" id="GO:0030170">
    <property type="term" value="F:pyridoxal phosphate binding"/>
    <property type="evidence" value="ECO:0007669"/>
    <property type="project" value="InterPro"/>
</dbReference>
<dbReference type="InterPro" id="IPR015422">
    <property type="entry name" value="PyrdxlP-dep_Trfase_small"/>
</dbReference>
<dbReference type="AlphaFoldDB" id="A0A2W5A9Y6"/>
<evidence type="ECO:0000256" key="4">
    <source>
        <dbReference type="ARBA" id="ARBA00012753"/>
    </source>
</evidence>
<dbReference type="PANTHER" id="PTHR43807:SF20">
    <property type="entry name" value="FI04487P"/>
    <property type="match status" value="1"/>
</dbReference>
<dbReference type="GO" id="GO:0016212">
    <property type="term" value="F:kynurenine-oxoglutarate transaminase activity"/>
    <property type="evidence" value="ECO:0007669"/>
    <property type="project" value="TreeGrafter"/>
</dbReference>
<evidence type="ECO:0000313" key="11">
    <source>
        <dbReference type="Proteomes" id="UP000249066"/>
    </source>
</evidence>
<keyword evidence="5 10" id="KW-0032">Aminotransferase</keyword>
<accession>A0A2W5A9Y6</accession>
<dbReference type="EMBL" id="QFNN01000015">
    <property type="protein sequence ID" value="PZO91093.1"/>
    <property type="molecule type" value="Genomic_DNA"/>
</dbReference>